<feature type="transmembrane region" description="Helical" evidence="1">
    <location>
        <begin position="12"/>
        <end position="30"/>
    </location>
</feature>
<dbReference type="InterPro" id="IPR025695">
    <property type="entry name" value="DoxX-like"/>
</dbReference>
<evidence type="ECO:0000313" key="3">
    <source>
        <dbReference type="Proteomes" id="UP000326921"/>
    </source>
</evidence>
<evidence type="ECO:0000313" key="2">
    <source>
        <dbReference type="EMBL" id="QGA26549.1"/>
    </source>
</evidence>
<feature type="transmembrane region" description="Helical" evidence="1">
    <location>
        <begin position="50"/>
        <end position="67"/>
    </location>
</feature>
<dbReference type="AlphaFoldDB" id="A0A5Q0QBK1"/>
<evidence type="ECO:0008006" key="4">
    <source>
        <dbReference type="Google" id="ProtNLM"/>
    </source>
</evidence>
<gene>
    <name evidence="2" type="ORF">GFH32_09520</name>
</gene>
<keyword evidence="3" id="KW-1185">Reference proteome</keyword>
<evidence type="ECO:0000256" key="1">
    <source>
        <dbReference type="SAM" id="Phobius"/>
    </source>
</evidence>
<feature type="transmembrane region" description="Helical" evidence="1">
    <location>
        <begin position="99"/>
        <end position="117"/>
    </location>
</feature>
<accession>A0A5Q0QBK1</accession>
<organism evidence="2 3">
    <name type="scientific">Sphingobacterium zhuxiongii</name>
    <dbReference type="NCBI Taxonomy" id="2662364"/>
    <lineage>
        <taxon>Bacteria</taxon>
        <taxon>Pseudomonadati</taxon>
        <taxon>Bacteroidota</taxon>
        <taxon>Sphingobacteriia</taxon>
        <taxon>Sphingobacteriales</taxon>
        <taxon>Sphingobacteriaceae</taxon>
        <taxon>Sphingobacterium</taxon>
    </lineage>
</organism>
<keyword evidence="1" id="KW-0812">Transmembrane</keyword>
<sequence length="127" mass="14806">MTKAGTTYRFIQYFIALIWLLNGLFCKILNLTPRHQEIVERILGDSYGRPLTILIGMSELVMVVWILSRWRSKLCAILQILVIGSMNIIEFSLASDLLLWGHFNIVFAFAFMTLIYYNEFKLKPKNL</sequence>
<dbReference type="Pfam" id="PF13781">
    <property type="entry name" value="DoxX_3"/>
    <property type="match status" value="1"/>
</dbReference>
<dbReference type="KEGG" id="sphe:GFH32_09520"/>
<reference evidence="2 3" key="1">
    <citation type="submission" date="2019-10" db="EMBL/GenBank/DDBJ databases">
        <authorList>
            <person name="Dong K."/>
        </authorList>
    </citation>
    <scope>NUCLEOTIDE SEQUENCE [LARGE SCALE GENOMIC DNA]</scope>
    <source>
        <strain evidence="3">dk4302</strain>
    </source>
</reference>
<dbReference type="EMBL" id="CP045652">
    <property type="protein sequence ID" value="QGA26549.1"/>
    <property type="molecule type" value="Genomic_DNA"/>
</dbReference>
<dbReference type="Proteomes" id="UP000326921">
    <property type="component" value="Chromosome"/>
</dbReference>
<keyword evidence="1" id="KW-1133">Transmembrane helix</keyword>
<proteinExistence type="predicted"/>
<name>A0A5Q0QBK1_9SPHI</name>
<feature type="transmembrane region" description="Helical" evidence="1">
    <location>
        <begin position="74"/>
        <end position="93"/>
    </location>
</feature>
<dbReference type="RefSeq" id="WP_153511398.1">
    <property type="nucleotide sequence ID" value="NZ_CP045652.1"/>
</dbReference>
<protein>
    <recommendedName>
        <fullName evidence="4">DoxX family protein</fullName>
    </recommendedName>
</protein>
<keyword evidence="1" id="KW-0472">Membrane</keyword>